<dbReference type="GO" id="GO:0005509">
    <property type="term" value="F:calcium ion binding"/>
    <property type="evidence" value="ECO:0007669"/>
    <property type="project" value="InterPro"/>
</dbReference>
<proteinExistence type="predicted"/>
<dbReference type="Proteomes" id="UP000075714">
    <property type="component" value="Unassembled WGS sequence"/>
</dbReference>
<reference evidence="5" key="1">
    <citation type="journal article" date="2016" name="Nat. Commun.">
        <title>The Gonium pectorale genome demonstrates co-option of cell cycle regulation during the evolution of multicellularity.</title>
        <authorList>
            <person name="Hanschen E.R."/>
            <person name="Marriage T.N."/>
            <person name="Ferris P.J."/>
            <person name="Hamaji T."/>
            <person name="Toyoda A."/>
            <person name="Fujiyama A."/>
            <person name="Neme R."/>
            <person name="Noguchi H."/>
            <person name="Minakuchi Y."/>
            <person name="Suzuki M."/>
            <person name="Kawai-Toyooka H."/>
            <person name="Smith D.R."/>
            <person name="Sparks H."/>
            <person name="Anderson J."/>
            <person name="Bakaric R."/>
            <person name="Luria V."/>
            <person name="Karger A."/>
            <person name="Kirschner M.W."/>
            <person name="Durand P.M."/>
            <person name="Michod R.E."/>
            <person name="Nozaki H."/>
            <person name="Olson B.J."/>
        </authorList>
    </citation>
    <scope>NUCLEOTIDE SEQUENCE [LARGE SCALE GENOMIC DNA]</scope>
    <source>
        <strain evidence="5">NIES-2863</strain>
    </source>
</reference>
<dbReference type="OrthoDB" id="26525at2759"/>
<dbReference type="InterPro" id="IPR002048">
    <property type="entry name" value="EF_hand_dom"/>
</dbReference>
<dbReference type="InterPro" id="IPR018247">
    <property type="entry name" value="EF_Hand_1_Ca_BS"/>
</dbReference>
<keyword evidence="5" id="KW-1185">Reference proteome</keyword>
<evidence type="ECO:0000259" key="3">
    <source>
        <dbReference type="PROSITE" id="PS50222"/>
    </source>
</evidence>
<keyword evidence="2" id="KW-1133">Transmembrane helix</keyword>
<sequence length="366" mass="38905">MERMEPEAEERPSRCSRPTLTGKRTSAPGISISVARGKTLGDKFEAMLAAADKNGDGVVDIHEIVEVMEDMLNERSSKRMYRFMAISALIVIAVLLGALTGIVFGIVQLTKETKVTSLHNTTYQFLQTKDGRAAVMGGAALDLRNITDRPDGVASRRRLLAERRRRLAEDPASDANADFWDAWIYYGTTSFETVAAGCEMLQQNVVEFPVATPKNAIFVNGLSVSVVKVIDQTGCDASDARLVSALVLCEDGYTYLVACDEAIGGCDLYRNMVPDQNAVASATQAARRRLLRAQPPMSGAGAGVDGAAQPAGIALAADAPATAAAAGAQAADVAPRRRLLQSAGKGGRSMPALRTPASCKISIDRE</sequence>
<evidence type="ECO:0000313" key="5">
    <source>
        <dbReference type="Proteomes" id="UP000075714"/>
    </source>
</evidence>
<accession>A0A150GKK2</accession>
<protein>
    <recommendedName>
        <fullName evidence="3">EF-hand domain-containing protein</fullName>
    </recommendedName>
</protein>
<evidence type="ECO:0000313" key="4">
    <source>
        <dbReference type="EMBL" id="KXZ50379.1"/>
    </source>
</evidence>
<comment type="caution">
    <text evidence="4">The sequence shown here is derived from an EMBL/GenBank/DDBJ whole genome shotgun (WGS) entry which is preliminary data.</text>
</comment>
<feature type="compositionally biased region" description="Basic and acidic residues" evidence="1">
    <location>
        <begin position="1"/>
        <end position="13"/>
    </location>
</feature>
<dbReference type="PROSITE" id="PS50222">
    <property type="entry name" value="EF_HAND_2"/>
    <property type="match status" value="1"/>
</dbReference>
<dbReference type="EMBL" id="LSYV01000017">
    <property type="protein sequence ID" value="KXZ50379.1"/>
    <property type="molecule type" value="Genomic_DNA"/>
</dbReference>
<organism evidence="4 5">
    <name type="scientific">Gonium pectorale</name>
    <name type="common">Green alga</name>
    <dbReference type="NCBI Taxonomy" id="33097"/>
    <lineage>
        <taxon>Eukaryota</taxon>
        <taxon>Viridiplantae</taxon>
        <taxon>Chlorophyta</taxon>
        <taxon>core chlorophytes</taxon>
        <taxon>Chlorophyceae</taxon>
        <taxon>CS clade</taxon>
        <taxon>Chlamydomonadales</taxon>
        <taxon>Volvocaceae</taxon>
        <taxon>Gonium</taxon>
    </lineage>
</organism>
<keyword evidence="2" id="KW-0472">Membrane</keyword>
<name>A0A150GKK2_GONPE</name>
<gene>
    <name evidence="4" type="ORF">GPECTOR_16g552</name>
</gene>
<feature type="region of interest" description="Disordered" evidence="1">
    <location>
        <begin position="1"/>
        <end position="28"/>
    </location>
</feature>
<feature type="domain" description="EF-hand" evidence="3">
    <location>
        <begin position="39"/>
        <end position="74"/>
    </location>
</feature>
<feature type="region of interest" description="Disordered" evidence="1">
    <location>
        <begin position="342"/>
        <end position="366"/>
    </location>
</feature>
<feature type="transmembrane region" description="Helical" evidence="2">
    <location>
        <begin position="83"/>
        <end position="107"/>
    </location>
</feature>
<evidence type="ECO:0000256" key="1">
    <source>
        <dbReference type="SAM" id="MobiDB-lite"/>
    </source>
</evidence>
<dbReference type="AlphaFoldDB" id="A0A150GKK2"/>
<keyword evidence="2" id="KW-0812">Transmembrane</keyword>
<evidence type="ECO:0000256" key="2">
    <source>
        <dbReference type="SAM" id="Phobius"/>
    </source>
</evidence>
<dbReference type="PROSITE" id="PS00018">
    <property type="entry name" value="EF_HAND_1"/>
    <property type="match status" value="1"/>
</dbReference>